<organism evidence="1 2">
    <name type="scientific">Mythimna loreyi</name>
    <dbReference type="NCBI Taxonomy" id="667449"/>
    <lineage>
        <taxon>Eukaryota</taxon>
        <taxon>Metazoa</taxon>
        <taxon>Ecdysozoa</taxon>
        <taxon>Arthropoda</taxon>
        <taxon>Hexapoda</taxon>
        <taxon>Insecta</taxon>
        <taxon>Pterygota</taxon>
        <taxon>Neoptera</taxon>
        <taxon>Endopterygota</taxon>
        <taxon>Lepidoptera</taxon>
        <taxon>Glossata</taxon>
        <taxon>Ditrysia</taxon>
        <taxon>Noctuoidea</taxon>
        <taxon>Noctuidae</taxon>
        <taxon>Noctuinae</taxon>
        <taxon>Hadenini</taxon>
        <taxon>Mythimna</taxon>
    </lineage>
</organism>
<keyword evidence="2" id="KW-1185">Reference proteome</keyword>
<evidence type="ECO:0000313" key="2">
    <source>
        <dbReference type="Proteomes" id="UP001231649"/>
    </source>
</evidence>
<gene>
    <name evidence="1" type="ORF">PYW08_001800</name>
</gene>
<reference evidence="1" key="1">
    <citation type="submission" date="2023-03" db="EMBL/GenBank/DDBJ databases">
        <title>Chromosome-level genomes of two armyworms, Mythimna separata and Mythimna loreyi, provide insights into the biosynthesis and reception of sex pheromones.</title>
        <authorList>
            <person name="Zhao H."/>
        </authorList>
    </citation>
    <scope>NUCLEOTIDE SEQUENCE</scope>
    <source>
        <strain evidence="1">BeijingLab</strain>
    </source>
</reference>
<sequence>MYRVLVNLCLIALHMSSNSAGASPLDYDGESLFDSSKLLTFHMPASCDGKNFCFDKNDDYPETEVEKMLDQWPLEMFGERIGTENGFDCDSECETESSDQPIYYIRDEFDEVRAVVQSPGKFDQIYGTRWCKRPGRISYDTNHIFKGTWTNKNVTCVNTHMDYDFYVLSSEGKLQTARAKGGIPVCCKCVYQELNRTEK</sequence>
<name>A0ACC2R516_9NEOP</name>
<dbReference type="EMBL" id="CM056787">
    <property type="protein sequence ID" value="KAJ8733502.1"/>
    <property type="molecule type" value="Genomic_DNA"/>
</dbReference>
<proteinExistence type="predicted"/>
<protein>
    <submittedName>
        <fullName evidence="1">Uncharacterized protein</fullName>
    </submittedName>
</protein>
<dbReference type="Proteomes" id="UP001231649">
    <property type="component" value="Chromosome 11"/>
</dbReference>
<comment type="caution">
    <text evidence="1">The sequence shown here is derived from an EMBL/GenBank/DDBJ whole genome shotgun (WGS) entry which is preliminary data.</text>
</comment>
<evidence type="ECO:0000313" key="1">
    <source>
        <dbReference type="EMBL" id="KAJ8733502.1"/>
    </source>
</evidence>
<accession>A0ACC2R516</accession>